<dbReference type="Proteomes" id="UP000515204">
    <property type="component" value="Unplaced"/>
</dbReference>
<evidence type="ECO:0000313" key="6">
    <source>
        <dbReference type="RefSeq" id="XP_014483141.1"/>
    </source>
</evidence>
<proteinExistence type="inferred from homology"/>
<dbReference type="InterPro" id="IPR042415">
    <property type="entry name" value="CNPY"/>
</dbReference>
<feature type="region of interest" description="Disordered" evidence="2">
    <location>
        <begin position="175"/>
        <end position="197"/>
    </location>
</feature>
<dbReference type="InterPro" id="IPR021852">
    <property type="entry name" value="DUF3456"/>
</dbReference>
<accession>A0A6P3XX71</accession>
<feature type="domain" description="DUF3456" evidence="4">
    <location>
        <begin position="27"/>
        <end position="172"/>
    </location>
</feature>
<keyword evidence="3" id="KW-0732">Signal</keyword>
<evidence type="ECO:0000313" key="5">
    <source>
        <dbReference type="Proteomes" id="UP000515204"/>
    </source>
</evidence>
<gene>
    <name evidence="6" type="primary">LOC106748792</name>
</gene>
<keyword evidence="5" id="KW-1185">Reference proteome</keyword>
<dbReference type="Gene3D" id="1.10.225.10">
    <property type="entry name" value="Saposin-like"/>
    <property type="match status" value="1"/>
</dbReference>
<dbReference type="AlphaFoldDB" id="A0A6P3XX71"/>
<protein>
    <submittedName>
        <fullName evidence="6">Protein canopy homolog 1</fullName>
    </submittedName>
</protein>
<reference evidence="6" key="1">
    <citation type="submission" date="2025-08" db="UniProtKB">
        <authorList>
            <consortium name="RefSeq"/>
        </authorList>
    </citation>
    <scope>IDENTIFICATION</scope>
</reference>
<feature type="compositionally biased region" description="Acidic residues" evidence="2">
    <location>
        <begin position="175"/>
        <end position="186"/>
    </location>
</feature>
<dbReference type="PANTHER" id="PTHR13341">
    <property type="entry name" value="MIR-INTERACTING SAPOSIN-LIKE PROTEIN"/>
    <property type="match status" value="1"/>
</dbReference>
<dbReference type="KEGG" id="dqu:106748792"/>
<dbReference type="RefSeq" id="XP_014483141.1">
    <property type="nucleotide sequence ID" value="XM_014627655.1"/>
</dbReference>
<dbReference type="GO" id="GO:0005783">
    <property type="term" value="C:endoplasmic reticulum"/>
    <property type="evidence" value="ECO:0007669"/>
    <property type="project" value="TreeGrafter"/>
</dbReference>
<organism evidence="5 6">
    <name type="scientific">Dinoponera quadriceps</name>
    <name type="common">South American ant</name>
    <dbReference type="NCBI Taxonomy" id="609295"/>
    <lineage>
        <taxon>Eukaryota</taxon>
        <taxon>Metazoa</taxon>
        <taxon>Ecdysozoa</taxon>
        <taxon>Arthropoda</taxon>
        <taxon>Hexapoda</taxon>
        <taxon>Insecta</taxon>
        <taxon>Pterygota</taxon>
        <taxon>Neoptera</taxon>
        <taxon>Endopterygota</taxon>
        <taxon>Hymenoptera</taxon>
        <taxon>Apocrita</taxon>
        <taxon>Aculeata</taxon>
        <taxon>Formicoidea</taxon>
        <taxon>Formicidae</taxon>
        <taxon>Ponerinae</taxon>
        <taxon>Ponerini</taxon>
        <taxon>Dinoponera</taxon>
    </lineage>
</organism>
<dbReference type="CTD" id="36046"/>
<dbReference type="OrthoDB" id="192915at2759"/>
<dbReference type="Pfam" id="PF11938">
    <property type="entry name" value="DUF3456"/>
    <property type="match status" value="1"/>
</dbReference>
<evidence type="ECO:0000256" key="1">
    <source>
        <dbReference type="ARBA" id="ARBA00007285"/>
    </source>
</evidence>
<dbReference type="PANTHER" id="PTHR13341:SF2">
    <property type="entry name" value="PROTEIN SEELE"/>
    <property type="match status" value="1"/>
</dbReference>
<feature type="chain" id="PRO_5028065386" evidence="3">
    <location>
        <begin position="19"/>
        <end position="197"/>
    </location>
</feature>
<name>A0A6P3XX71_DINQU</name>
<feature type="signal peptide" evidence="3">
    <location>
        <begin position="1"/>
        <end position="18"/>
    </location>
</feature>
<evidence type="ECO:0000259" key="4">
    <source>
        <dbReference type="Pfam" id="PF11938"/>
    </source>
</evidence>
<sequence>MKVFLLVTLFFIQDFVESTEIDLKHLKCLVCRATMNEVEAKVSKINPKILVEVGNYKMDAQGNQIYKKIPLIKSEVHISDMLDDICQKMNDYVRATKKYNKKLTIFNLMTPEGTMNPQMSKVDIIHDGDLNKSLEYNCNTIIEEFEDDIIKLYVNDLENRKEKLCTEISNICENYPEDDDNDDDNNIDSLFKNKSEL</sequence>
<evidence type="ECO:0000256" key="3">
    <source>
        <dbReference type="SAM" id="SignalP"/>
    </source>
</evidence>
<dbReference type="GeneID" id="106748792"/>
<comment type="similarity">
    <text evidence="1">Belongs to the canopy family.</text>
</comment>
<evidence type="ECO:0000256" key="2">
    <source>
        <dbReference type="SAM" id="MobiDB-lite"/>
    </source>
</evidence>